<proteinExistence type="inferred from homology"/>
<dbReference type="AlphaFoldDB" id="A0A0P7BJ14"/>
<dbReference type="Gene3D" id="3.40.50.720">
    <property type="entry name" value="NAD(P)-binding Rossmann-like Domain"/>
    <property type="match status" value="1"/>
</dbReference>
<dbReference type="EMBL" id="LKCW01000029">
    <property type="protein sequence ID" value="KPM43647.1"/>
    <property type="molecule type" value="Genomic_DNA"/>
</dbReference>
<dbReference type="STRING" id="78410.A0A0P7BJ14"/>
<evidence type="ECO:0000256" key="1">
    <source>
        <dbReference type="ARBA" id="ARBA00006484"/>
    </source>
</evidence>
<name>A0A0P7BJ14_9HYPO</name>
<sequence length="267" mass="29023">MSLKRVAIVTGASSGMGEALSEDLVHKGWTVAMADIQPHAELAAKLGANASFHPCDVSDYDSQARCFQEVWNKYGRLDALCANAGIVDRSSIYILDHKDSDMIPPKPNLLCTDVDYKGVIYGTQLAIHFMRKNKTPGGSIVATASIAAVHPHETYPEYDGAKAAKENVRINCVLPGIVATKIIPPEMVAAVSAECLTPITTIVSAYNKFLEDSSLSGEAIECSVDKLLLVPRPEYQNGRVSKRAVTVWDPLFKMYHYELSQLPDAIA</sequence>
<dbReference type="OrthoDB" id="5371740at2759"/>
<dbReference type="InterPro" id="IPR002347">
    <property type="entry name" value="SDR_fam"/>
</dbReference>
<dbReference type="SUPFAM" id="SSF51735">
    <property type="entry name" value="NAD(P)-binding Rossmann-fold domains"/>
    <property type="match status" value="1"/>
</dbReference>
<dbReference type="InterPro" id="IPR036291">
    <property type="entry name" value="NAD(P)-bd_dom_sf"/>
</dbReference>
<evidence type="ECO:0000256" key="2">
    <source>
        <dbReference type="ARBA" id="ARBA00023002"/>
    </source>
</evidence>
<evidence type="ECO:0000313" key="3">
    <source>
        <dbReference type="EMBL" id="KPM43647.1"/>
    </source>
</evidence>
<accession>A0A0P7BJ14</accession>
<protein>
    <recommendedName>
        <fullName evidence="5">15-hydroxyprostaglandin dehydrogenase [NAD(+)]</fullName>
    </recommendedName>
</protein>
<gene>
    <name evidence="3" type="ORF">AK830_g2904</name>
</gene>
<comment type="similarity">
    <text evidence="1">Belongs to the short-chain dehydrogenases/reductases (SDR) family.</text>
</comment>
<keyword evidence="4" id="KW-1185">Reference proteome</keyword>
<dbReference type="GO" id="GO:0005737">
    <property type="term" value="C:cytoplasm"/>
    <property type="evidence" value="ECO:0007669"/>
    <property type="project" value="TreeGrafter"/>
</dbReference>
<reference evidence="3 4" key="1">
    <citation type="submission" date="2015-09" db="EMBL/GenBank/DDBJ databases">
        <title>Draft genome of a European isolate of the apple canker pathogen Neonectria ditissima.</title>
        <authorList>
            <person name="Gomez-Cortecero A."/>
            <person name="Harrison R.J."/>
            <person name="Armitage A.D."/>
        </authorList>
    </citation>
    <scope>NUCLEOTIDE SEQUENCE [LARGE SCALE GENOMIC DNA]</scope>
    <source>
        <strain evidence="3 4">R09/05</strain>
    </source>
</reference>
<comment type="caution">
    <text evidence="3">The sequence shown here is derived from an EMBL/GenBank/DDBJ whole genome shotgun (WGS) entry which is preliminary data.</text>
</comment>
<dbReference type="PRINTS" id="PR00081">
    <property type="entry name" value="GDHRDH"/>
</dbReference>
<dbReference type="Proteomes" id="UP000050424">
    <property type="component" value="Unassembled WGS sequence"/>
</dbReference>
<evidence type="ECO:0000313" key="4">
    <source>
        <dbReference type="Proteomes" id="UP000050424"/>
    </source>
</evidence>
<organism evidence="3 4">
    <name type="scientific">Neonectria ditissima</name>
    <dbReference type="NCBI Taxonomy" id="78410"/>
    <lineage>
        <taxon>Eukaryota</taxon>
        <taxon>Fungi</taxon>
        <taxon>Dikarya</taxon>
        <taxon>Ascomycota</taxon>
        <taxon>Pezizomycotina</taxon>
        <taxon>Sordariomycetes</taxon>
        <taxon>Hypocreomycetidae</taxon>
        <taxon>Hypocreales</taxon>
        <taxon>Nectriaceae</taxon>
        <taxon>Neonectria</taxon>
    </lineage>
</organism>
<dbReference type="PANTHER" id="PTHR44229">
    <property type="entry name" value="15-HYDROXYPROSTAGLANDIN DEHYDROGENASE [NAD(+)]"/>
    <property type="match status" value="1"/>
</dbReference>
<evidence type="ECO:0008006" key="5">
    <source>
        <dbReference type="Google" id="ProtNLM"/>
    </source>
</evidence>
<dbReference type="GO" id="GO:0016491">
    <property type="term" value="F:oxidoreductase activity"/>
    <property type="evidence" value="ECO:0007669"/>
    <property type="project" value="UniProtKB-KW"/>
</dbReference>
<keyword evidence="2" id="KW-0560">Oxidoreductase</keyword>
<dbReference type="Pfam" id="PF00106">
    <property type="entry name" value="adh_short"/>
    <property type="match status" value="1"/>
</dbReference>
<dbReference type="PANTHER" id="PTHR44229:SF4">
    <property type="entry name" value="15-HYDROXYPROSTAGLANDIN DEHYDROGENASE [NAD(+)]"/>
    <property type="match status" value="1"/>
</dbReference>